<dbReference type="InterPro" id="IPR029375">
    <property type="entry name" value="CFAP141"/>
</dbReference>
<protein>
    <submittedName>
        <fullName evidence="1">Uncharacterized protein</fullName>
    </submittedName>
</protein>
<dbReference type="Pfam" id="PF15104">
    <property type="entry name" value="CFAP141"/>
    <property type="match status" value="1"/>
</dbReference>
<accession>A0A813IEW5</accession>
<proteinExistence type="predicted"/>
<sequence length="110" mass="12972">MAAPHRPKLAPDFIIQKTIQKDNQYAAAADYKKQMDLIGGVTAWFEGKQKYDFNEVEKRNQSFIQQEMHSCMEELKIRRRTRLRQLYDQEARGWESELAQVGLAVQRQNL</sequence>
<dbReference type="PANTHER" id="PTHR35818:SF1">
    <property type="entry name" value="CILIA- AND FLAGELLA-ASSOCIATED PROTEIN 141"/>
    <property type="match status" value="1"/>
</dbReference>
<dbReference type="EMBL" id="CAJNNW010008095">
    <property type="protein sequence ID" value="CAE8649747.1"/>
    <property type="molecule type" value="Genomic_DNA"/>
</dbReference>
<evidence type="ECO:0000313" key="1">
    <source>
        <dbReference type="EMBL" id="CAE8649747.1"/>
    </source>
</evidence>
<organism evidence="1 2">
    <name type="scientific">Polarella glacialis</name>
    <name type="common">Dinoflagellate</name>
    <dbReference type="NCBI Taxonomy" id="89957"/>
    <lineage>
        <taxon>Eukaryota</taxon>
        <taxon>Sar</taxon>
        <taxon>Alveolata</taxon>
        <taxon>Dinophyceae</taxon>
        <taxon>Suessiales</taxon>
        <taxon>Suessiaceae</taxon>
        <taxon>Polarella</taxon>
    </lineage>
</organism>
<dbReference type="AlphaFoldDB" id="A0A813IEW5"/>
<gene>
    <name evidence="1" type="ORF">PGLA2088_LOCUS7696</name>
</gene>
<dbReference type="Proteomes" id="UP000626109">
    <property type="component" value="Unassembled WGS sequence"/>
</dbReference>
<dbReference type="PANTHER" id="PTHR35818">
    <property type="entry name" value="C1ORF189"/>
    <property type="match status" value="1"/>
</dbReference>
<name>A0A813IEW5_POLGL</name>
<reference evidence="1" key="1">
    <citation type="submission" date="2021-02" db="EMBL/GenBank/DDBJ databases">
        <authorList>
            <person name="Dougan E. K."/>
            <person name="Rhodes N."/>
            <person name="Thang M."/>
            <person name="Chan C."/>
        </authorList>
    </citation>
    <scope>NUCLEOTIDE SEQUENCE</scope>
</reference>
<comment type="caution">
    <text evidence="1">The sequence shown here is derived from an EMBL/GenBank/DDBJ whole genome shotgun (WGS) entry which is preliminary data.</text>
</comment>
<evidence type="ECO:0000313" key="2">
    <source>
        <dbReference type="Proteomes" id="UP000626109"/>
    </source>
</evidence>